<keyword evidence="2" id="KW-0805">Transcription regulation</keyword>
<organism evidence="5">
    <name type="scientific">Kribbella sp. HUAS MG21</name>
    <dbReference type="NCBI Taxonomy" id="3160966"/>
    <lineage>
        <taxon>Bacteria</taxon>
        <taxon>Bacillati</taxon>
        <taxon>Actinomycetota</taxon>
        <taxon>Actinomycetes</taxon>
        <taxon>Propionibacteriales</taxon>
        <taxon>Kribbellaceae</taxon>
        <taxon>Kribbella</taxon>
    </lineage>
</organism>
<evidence type="ECO:0000256" key="2">
    <source>
        <dbReference type="ARBA" id="ARBA00023015"/>
    </source>
</evidence>
<dbReference type="InterPro" id="IPR005650">
    <property type="entry name" value="BlaI_family"/>
</dbReference>
<evidence type="ECO:0000256" key="1">
    <source>
        <dbReference type="ARBA" id="ARBA00011046"/>
    </source>
</evidence>
<dbReference type="Gene3D" id="6.10.140.850">
    <property type="match status" value="1"/>
</dbReference>
<evidence type="ECO:0000256" key="3">
    <source>
        <dbReference type="ARBA" id="ARBA00023125"/>
    </source>
</evidence>
<dbReference type="GO" id="GO:0045892">
    <property type="term" value="P:negative regulation of DNA-templated transcription"/>
    <property type="evidence" value="ECO:0007669"/>
    <property type="project" value="InterPro"/>
</dbReference>
<dbReference type="AlphaFoldDB" id="A0AAU7T618"/>
<sequence length="121" mass="14136">MRGFGELEAAVMERLWSWGRPAIVREVLDDLNKDRELAYTTVMTVMDNLHRKGWLARERDGRAYRYRPVASRQEYNAELMREILDRSGDQAGTLLRFVENVTPEEAQAIRRALRSRGVRQA</sequence>
<comment type="similarity">
    <text evidence="1">Belongs to the BlaI transcriptional regulatory family.</text>
</comment>
<name>A0AAU7T618_9ACTN</name>
<evidence type="ECO:0000313" key="5">
    <source>
        <dbReference type="EMBL" id="XBV22277.1"/>
    </source>
</evidence>
<keyword evidence="3" id="KW-0238">DNA-binding</keyword>
<accession>A0AAU7T618</accession>
<dbReference type="InterPro" id="IPR036390">
    <property type="entry name" value="WH_DNA-bd_sf"/>
</dbReference>
<reference evidence="5" key="1">
    <citation type="submission" date="2024-06" db="EMBL/GenBank/DDBJ databases">
        <title>Kribbella sp. strain HUAS MG21 genome sequences.</title>
        <authorList>
            <person name="Mo P."/>
        </authorList>
    </citation>
    <scope>NUCLEOTIDE SEQUENCE</scope>
    <source>
        <strain evidence="5">HUAS MG21</strain>
    </source>
</reference>
<dbReference type="EMBL" id="CP158165">
    <property type="protein sequence ID" value="XBV22277.1"/>
    <property type="molecule type" value="Genomic_DNA"/>
</dbReference>
<keyword evidence="4" id="KW-0804">Transcription</keyword>
<gene>
    <name evidence="5" type="ORF">ABN611_27385</name>
</gene>
<dbReference type="SUPFAM" id="SSF46785">
    <property type="entry name" value="Winged helix' DNA-binding domain"/>
    <property type="match status" value="1"/>
</dbReference>
<protein>
    <submittedName>
        <fullName evidence="5">BlaI/MecI/CopY family transcriptional regulator</fullName>
    </submittedName>
</protein>
<evidence type="ECO:0000256" key="4">
    <source>
        <dbReference type="ARBA" id="ARBA00023163"/>
    </source>
</evidence>
<proteinExistence type="inferred from homology"/>
<dbReference type="Pfam" id="PF03965">
    <property type="entry name" value="Penicillinase_R"/>
    <property type="match status" value="1"/>
</dbReference>
<dbReference type="GO" id="GO:0003677">
    <property type="term" value="F:DNA binding"/>
    <property type="evidence" value="ECO:0007669"/>
    <property type="project" value="UniProtKB-KW"/>
</dbReference>
<dbReference type="InterPro" id="IPR036388">
    <property type="entry name" value="WH-like_DNA-bd_sf"/>
</dbReference>
<dbReference type="RefSeq" id="WP_350275123.1">
    <property type="nucleotide sequence ID" value="NZ_CP158165.1"/>
</dbReference>
<dbReference type="PIRSF" id="PIRSF019455">
    <property type="entry name" value="CopR_AtkY"/>
    <property type="match status" value="1"/>
</dbReference>
<dbReference type="Gene3D" id="1.10.10.10">
    <property type="entry name" value="Winged helix-like DNA-binding domain superfamily/Winged helix DNA-binding domain"/>
    <property type="match status" value="1"/>
</dbReference>